<evidence type="ECO:0000259" key="14">
    <source>
        <dbReference type="PROSITE" id="PS51192"/>
    </source>
</evidence>
<evidence type="ECO:0000256" key="1">
    <source>
        <dbReference type="ARBA" id="ARBA00004496"/>
    </source>
</evidence>
<dbReference type="PATRIC" id="fig|36847.3.peg.3277"/>
<evidence type="ECO:0000256" key="5">
    <source>
        <dbReference type="ARBA" id="ARBA00022801"/>
    </source>
</evidence>
<dbReference type="InterPro" id="IPR011545">
    <property type="entry name" value="DEAD/DEAH_box_helicase_dom"/>
</dbReference>
<dbReference type="GO" id="GO:0003678">
    <property type="term" value="F:DNA helicase activity"/>
    <property type="evidence" value="ECO:0007669"/>
    <property type="project" value="TreeGrafter"/>
</dbReference>
<dbReference type="Proteomes" id="UP000070539">
    <property type="component" value="Unassembled WGS sequence"/>
</dbReference>
<dbReference type="RefSeq" id="WP_066090600.1">
    <property type="nucleotide sequence ID" value="NZ_LRVM01000014.1"/>
</dbReference>
<dbReference type="EMBL" id="LRVM01000014">
    <property type="protein sequence ID" value="KXL51831.1"/>
    <property type="molecule type" value="Genomic_DNA"/>
</dbReference>
<evidence type="ECO:0000259" key="15">
    <source>
        <dbReference type="PROSITE" id="PS51194"/>
    </source>
</evidence>
<dbReference type="PANTHER" id="PTHR47964">
    <property type="entry name" value="ATP-DEPENDENT DNA HELICASE HOMOLOG RECG, CHLOROPLASTIC"/>
    <property type="match status" value="1"/>
</dbReference>
<dbReference type="Gene3D" id="3.40.50.300">
    <property type="entry name" value="P-loop containing nucleotide triphosphate hydrolases"/>
    <property type="match status" value="2"/>
</dbReference>
<dbReference type="InterPro" id="IPR027417">
    <property type="entry name" value="P-loop_NTPase"/>
</dbReference>
<dbReference type="InterPro" id="IPR005118">
    <property type="entry name" value="TRCF_C"/>
</dbReference>
<dbReference type="AlphaFoldDB" id="A0A136WBE1"/>
<dbReference type="NCBIfam" id="TIGR00580">
    <property type="entry name" value="mfd"/>
    <property type="match status" value="1"/>
</dbReference>
<dbReference type="Pfam" id="PF00271">
    <property type="entry name" value="Helicase_C"/>
    <property type="match status" value="1"/>
</dbReference>
<keyword evidence="8 13" id="KW-0238">DNA-binding</keyword>
<evidence type="ECO:0000313" key="17">
    <source>
        <dbReference type="Proteomes" id="UP000070539"/>
    </source>
</evidence>
<keyword evidence="17" id="KW-1185">Reference proteome</keyword>
<comment type="similarity">
    <text evidence="11 13">In the C-terminal section; belongs to the helicase family. RecG subfamily.</text>
</comment>
<dbReference type="FunFam" id="3.40.50.300:FF:000546">
    <property type="entry name" value="Transcription-repair-coupling factor"/>
    <property type="match status" value="1"/>
</dbReference>
<dbReference type="Gene3D" id="2.40.10.170">
    <property type="match status" value="1"/>
</dbReference>
<evidence type="ECO:0000256" key="6">
    <source>
        <dbReference type="ARBA" id="ARBA00022806"/>
    </source>
</evidence>
<evidence type="ECO:0000256" key="11">
    <source>
        <dbReference type="ARBA" id="ARBA00061399"/>
    </source>
</evidence>
<protein>
    <recommendedName>
        <fullName evidence="12 13">Transcription-repair-coupling factor</fullName>
        <shortName evidence="13">TRCF</shortName>
        <ecNumber evidence="13">3.6.4.-</ecNumber>
    </recommendedName>
</protein>
<evidence type="ECO:0000256" key="2">
    <source>
        <dbReference type="ARBA" id="ARBA00022490"/>
    </source>
</evidence>
<dbReference type="SMART" id="SM00982">
    <property type="entry name" value="TRCF"/>
    <property type="match status" value="1"/>
</dbReference>
<feature type="domain" description="Helicase ATP-binding" evidence="14">
    <location>
        <begin position="641"/>
        <end position="802"/>
    </location>
</feature>
<dbReference type="InterPro" id="IPR001650">
    <property type="entry name" value="Helicase_C-like"/>
</dbReference>
<dbReference type="Gene3D" id="3.90.1150.50">
    <property type="entry name" value="Transcription-repair-coupling factor, D7 domain"/>
    <property type="match status" value="1"/>
</dbReference>
<comment type="function">
    <text evidence="13">Couples transcription and DNA repair by recognizing RNA polymerase (RNAP) stalled at DNA lesions. Mediates ATP-dependent release of RNAP and its truncated transcript from the DNA, and recruitment of nucleotide excision repair machinery to the damaged site.</text>
</comment>
<comment type="similarity">
    <text evidence="10 13">In the N-terminal section; belongs to the UvrB family.</text>
</comment>
<reference evidence="16 17" key="1">
    <citation type="submission" date="2016-01" db="EMBL/GenBank/DDBJ databases">
        <title>Genome sequence of Clostridium neopropionicum X4, DSM-3847.</title>
        <authorList>
            <person name="Poehlein A."/>
            <person name="Beck M.H."/>
            <person name="Bengelsdorf F.R."/>
            <person name="Daniel R."/>
            <person name="Duerre P."/>
        </authorList>
    </citation>
    <scope>NUCLEOTIDE SEQUENCE [LARGE SCALE GENOMIC DNA]</scope>
    <source>
        <strain evidence="16 17">DSM-3847</strain>
    </source>
</reference>
<dbReference type="Pfam" id="PF00270">
    <property type="entry name" value="DEAD"/>
    <property type="match status" value="1"/>
</dbReference>
<accession>A0A136WBE1</accession>
<keyword evidence="3 13" id="KW-0547">Nucleotide-binding</keyword>
<dbReference type="SUPFAM" id="SSF141259">
    <property type="entry name" value="CarD-like"/>
    <property type="match status" value="1"/>
</dbReference>
<dbReference type="Pfam" id="PF17757">
    <property type="entry name" value="UvrB_inter"/>
    <property type="match status" value="1"/>
</dbReference>
<gene>
    <name evidence="13 16" type="primary">mfd</name>
    <name evidence="16" type="ORF">CLNEO_28030</name>
</gene>
<dbReference type="Pfam" id="PF03461">
    <property type="entry name" value="TRCF"/>
    <property type="match status" value="1"/>
</dbReference>
<dbReference type="GO" id="GO:0000716">
    <property type="term" value="P:transcription-coupled nucleotide-excision repair, DNA damage recognition"/>
    <property type="evidence" value="ECO:0007669"/>
    <property type="project" value="UniProtKB-UniRule"/>
</dbReference>
<proteinExistence type="inferred from homology"/>
<sequence>MKALTEPLLELEGYQNVLEAIRKNHTPVFTTGVIDVEKTHLLYSIKEHCQRPLLILTYSELRAREILEEFSFFHKNPIYYPAKDILFYSADVHSMEMNRHRFHAMERLLSGERPVIVASVEALLDRYPQKELFTQFIATLKVGDIIDINKLTKQLICLGYERAELVESPGQFALRGGILDIYSLTAEDAVRIEFWDDEIDSIRSMDAASQRSVDKLEEARIFPMRELVYEESMAEQAANKISKEFGKCLQNMTKKGLVEESERLKENIGEDAERLRIEKNLANIGVYISYFYENTVSLLDYIPEDTLLCFDEPERIREHMAALMAEYEESMKGRIAQGYLLPGQAKLLFDYTDILRQGEGFDRILLAGLNQRTSDFEPKVKVNFAVRSTPSFSKRVDLFCEELQYLKKNEHRILILGGTGSRAQRMAKELSEMDIPAVYMENLDSPMPKGAVWVTKGSLSKGFGYEYINLTVFSDSELFGGGEKKRKNKKRKNGAAIESFTDLKVGDYVVHDNHGIGVFGGLEKISVEGVQKDYMKISYRDGGNLFVPVNQMDMVQKYIGSGGAAPKMNKLGGQDWVKAKAKTRAAIKILAEDLVALYAKRASTKGFQYARDTVWQREFEEAFPYAETDDQLNAIEDVKHDMQSSKVMDRLICGDVGYGKTEVAIRAAFKAVQDGKQVAFLVPTTILAQQHYNTFVQRMSGYPITVELLSRFRTAKQQKESLKKLQGGYGDIVIGTHRILSKDVVFKDLGLIIVDEEQRFGVSHKEKLKRLRENVDVLTLSATPIPRTLHMSLSGIRDMSLLEEPPLERHPIQTYVMENNPEFVREAIHREVARGGQVYYLYNRVESIREEAFRLQKMVPEANIAYAHGQMSERELERIMEAFISGETDVLVCTTIIETGMDIANANTIIIQDADIMGLAQLYQLRGRVGRSNRIAYAYLMYRRDKMLREVAEKRLQTIREFTEFGSGFKIAMRDLEIRGAGNLLGAEQHGHMESVGYDMYCRLLEEEVQQLKGEAPKEEPFETTVDLNISAYIPDFYIKNQEQRMELYKKIANVRIQEEYYDIQEEMEDRYGDLPKSVQTLLEIVLLKSEARSLGISSIVQKRGNILFEFRADAKTDPLKLTKLISQGRGKYLFTAGASPYLTLKLNKEKETKVLEEIKFVLNAIK</sequence>
<evidence type="ECO:0000256" key="8">
    <source>
        <dbReference type="ARBA" id="ARBA00023125"/>
    </source>
</evidence>
<keyword evidence="7 13" id="KW-0067">ATP-binding</keyword>
<evidence type="ECO:0000256" key="9">
    <source>
        <dbReference type="ARBA" id="ARBA00023204"/>
    </source>
</evidence>
<dbReference type="OrthoDB" id="9804325at2"/>
<keyword evidence="9 13" id="KW-0234">DNA repair</keyword>
<dbReference type="CDD" id="cd17991">
    <property type="entry name" value="DEXHc_TRCF"/>
    <property type="match status" value="1"/>
</dbReference>
<dbReference type="InterPro" id="IPR037235">
    <property type="entry name" value="TRCF-like_C_D7"/>
</dbReference>
<evidence type="ECO:0000313" key="16">
    <source>
        <dbReference type="EMBL" id="KXL51831.1"/>
    </source>
</evidence>
<evidence type="ECO:0000256" key="4">
    <source>
        <dbReference type="ARBA" id="ARBA00022763"/>
    </source>
</evidence>
<dbReference type="PANTHER" id="PTHR47964:SF1">
    <property type="entry name" value="ATP-DEPENDENT DNA HELICASE HOMOLOG RECG, CHLOROPLASTIC"/>
    <property type="match status" value="1"/>
</dbReference>
<dbReference type="STRING" id="36847.CLNEO_28030"/>
<keyword evidence="5 13" id="KW-0378">Hydrolase</keyword>
<dbReference type="SUPFAM" id="SSF52540">
    <property type="entry name" value="P-loop containing nucleoside triphosphate hydrolases"/>
    <property type="match status" value="3"/>
</dbReference>
<dbReference type="InterPro" id="IPR014001">
    <property type="entry name" value="Helicase_ATP-bd"/>
</dbReference>
<dbReference type="Pfam" id="PF02559">
    <property type="entry name" value="CarD_TRCF_RID"/>
    <property type="match status" value="1"/>
</dbReference>
<dbReference type="InterPro" id="IPR003711">
    <property type="entry name" value="CarD-like/TRCF_RID"/>
</dbReference>
<dbReference type="SMART" id="SM00487">
    <property type="entry name" value="DEXDc"/>
    <property type="match status" value="1"/>
</dbReference>
<comment type="subcellular location">
    <subcellularLocation>
        <location evidence="1 13">Cytoplasm</location>
    </subcellularLocation>
</comment>
<dbReference type="PROSITE" id="PS51192">
    <property type="entry name" value="HELICASE_ATP_BIND_1"/>
    <property type="match status" value="1"/>
</dbReference>
<evidence type="ECO:0000256" key="12">
    <source>
        <dbReference type="ARBA" id="ARBA00070128"/>
    </source>
</evidence>
<feature type="domain" description="Helicase C-terminal" evidence="15">
    <location>
        <begin position="811"/>
        <end position="977"/>
    </location>
</feature>
<dbReference type="InterPro" id="IPR036101">
    <property type="entry name" value="CarD-like/TRCF_RID_sf"/>
</dbReference>
<evidence type="ECO:0000256" key="10">
    <source>
        <dbReference type="ARBA" id="ARBA00061104"/>
    </source>
</evidence>
<keyword evidence="6" id="KW-0347">Helicase</keyword>
<dbReference type="Gene3D" id="3.30.2060.10">
    <property type="entry name" value="Penicillin-binding protein 1b domain"/>
    <property type="match status" value="1"/>
</dbReference>
<dbReference type="InterPro" id="IPR004576">
    <property type="entry name" value="Mfd"/>
</dbReference>
<dbReference type="EC" id="3.6.4.-" evidence="13"/>
<evidence type="ECO:0000256" key="3">
    <source>
        <dbReference type="ARBA" id="ARBA00022741"/>
    </source>
</evidence>
<dbReference type="HAMAP" id="MF_00969">
    <property type="entry name" value="TRCF"/>
    <property type="match status" value="1"/>
</dbReference>
<dbReference type="InterPro" id="IPR041471">
    <property type="entry name" value="UvrB_inter"/>
</dbReference>
<dbReference type="InterPro" id="IPR047112">
    <property type="entry name" value="RecG/Mfd"/>
</dbReference>
<dbReference type="GO" id="GO:0005737">
    <property type="term" value="C:cytoplasm"/>
    <property type="evidence" value="ECO:0007669"/>
    <property type="project" value="UniProtKB-SubCell"/>
</dbReference>
<organism evidence="16 17">
    <name type="scientific">Anaerotignum neopropionicum</name>
    <dbReference type="NCBI Taxonomy" id="36847"/>
    <lineage>
        <taxon>Bacteria</taxon>
        <taxon>Bacillati</taxon>
        <taxon>Bacillota</taxon>
        <taxon>Clostridia</taxon>
        <taxon>Lachnospirales</taxon>
        <taxon>Anaerotignaceae</taxon>
        <taxon>Anaerotignum</taxon>
    </lineage>
</organism>
<keyword evidence="4 13" id="KW-0227">DNA damage</keyword>
<evidence type="ECO:0000256" key="7">
    <source>
        <dbReference type="ARBA" id="ARBA00022840"/>
    </source>
</evidence>
<dbReference type="PROSITE" id="PS51194">
    <property type="entry name" value="HELICASE_CTER"/>
    <property type="match status" value="1"/>
</dbReference>
<dbReference type="SMART" id="SM01058">
    <property type="entry name" value="CarD_TRCF"/>
    <property type="match status" value="1"/>
</dbReference>
<dbReference type="GO" id="GO:0003684">
    <property type="term" value="F:damaged DNA binding"/>
    <property type="evidence" value="ECO:0007669"/>
    <property type="project" value="InterPro"/>
</dbReference>
<dbReference type="SMART" id="SM00490">
    <property type="entry name" value="HELICc"/>
    <property type="match status" value="1"/>
</dbReference>
<dbReference type="GO" id="GO:0016787">
    <property type="term" value="F:hydrolase activity"/>
    <property type="evidence" value="ECO:0007669"/>
    <property type="project" value="UniProtKB-KW"/>
</dbReference>
<evidence type="ECO:0000256" key="13">
    <source>
        <dbReference type="HAMAP-Rule" id="MF_00969"/>
    </source>
</evidence>
<dbReference type="Gene3D" id="3.40.50.11180">
    <property type="match status" value="1"/>
</dbReference>
<dbReference type="SUPFAM" id="SSF143517">
    <property type="entry name" value="TRCF domain-like"/>
    <property type="match status" value="1"/>
</dbReference>
<comment type="caution">
    <text evidence="16">The sequence shown here is derived from an EMBL/GenBank/DDBJ whole genome shotgun (WGS) entry which is preliminary data.</text>
</comment>
<keyword evidence="2 13" id="KW-0963">Cytoplasm</keyword>
<dbReference type="GO" id="GO:0006355">
    <property type="term" value="P:regulation of DNA-templated transcription"/>
    <property type="evidence" value="ECO:0007669"/>
    <property type="project" value="UniProtKB-UniRule"/>
</dbReference>
<name>A0A136WBE1_9FIRM</name>
<dbReference type="GO" id="GO:0005524">
    <property type="term" value="F:ATP binding"/>
    <property type="evidence" value="ECO:0007669"/>
    <property type="project" value="UniProtKB-UniRule"/>
</dbReference>